<dbReference type="OrthoDB" id="4481859at2"/>
<dbReference type="EMBL" id="QJVC01000002">
    <property type="protein sequence ID" value="PYI39576.1"/>
    <property type="molecule type" value="Genomic_DNA"/>
</dbReference>
<sequence length="140" mass="14378">MVAISANLDPGVFTPAAGNGPRLDSPPSAPIAGEPKPDLERMHYGRLSPDGVGHADGVLAKLMRLWTSEPNLDPAHLAAVSAPKLIMSGDRGSIPPAHSLLIAASIPGAQLAIVPGAGHGLIAERPELISTLIRDFLAHA</sequence>
<protein>
    <recommendedName>
        <fullName evidence="4">AB hydrolase-1 domain-containing protein</fullName>
    </recommendedName>
</protein>
<organism evidence="2 3">
    <name type="scientific">Arthrobacter psychrolactophilus</name>
    <dbReference type="NCBI Taxonomy" id="92442"/>
    <lineage>
        <taxon>Bacteria</taxon>
        <taxon>Bacillati</taxon>
        <taxon>Actinomycetota</taxon>
        <taxon>Actinomycetes</taxon>
        <taxon>Micrococcales</taxon>
        <taxon>Micrococcaceae</taxon>
        <taxon>Arthrobacter</taxon>
    </lineage>
</organism>
<dbReference type="AlphaFoldDB" id="A0A2V5JMX3"/>
<gene>
    <name evidence="2" type="ORF">CVS30_02470</name>
</gene>
<evidence type="ECO:0000256" key="1">
    <source>
        <dbReference type="SAM" id="MobiDB-lite"/>
    </source>
</evidence>
<keyword evidence="3" id="KW-1185">Reference proteome</keyword>
<evidence type="ECO:0000313" key="3">
    <source>
        <dbReference type="Proteomes" id="UP000247980"/>
    </source>
</evidence>
<feature type="region of interest" description="Disordered" evidence="1">
    <location>
        <begin position="14"/>
        <end position="47"/>
    </location>
</feature>
<evidence type="ECO:0008006" key="4">
    <source>
        <dbReference type="Google" id="ProtNLM"/>
    </source>
</evidence>
<dbReference type="RefSeq" id="WP_110483750.1">
    <property type="nucleotide sequence ID" value="NZ_QJVC01000002.1"/>
</dbReference>
<name>A0A2V5JMX3_9MICC</name>
<accession>A0A2V5JMX3</accession>
<dbReference type="SUPFAM" id="SSF53474">
    <property type="entry name" value="alpha/beta-Hydrolases"/>
    <property type="match status" value="1"/>
</dbReference>
<reference evidence="2 3" key="1">
    <citation type="submission" date="2018-05" db="EMBL/GenBank/DDBJ databases">
        <title>Genetic diversity of glacier-inhabiting Cryobacterium bacteria in China and description of Cryobacterium mengkeensis sp. nov. and Arthrobacter glacialis sp. nov.</title>
        <authorList>
            <person name="Liu Q."/>
            <person name="Xin Y.-H."/>
        </authorList>
    </citation>
    <scope>NUCLEOTIDE SEQUENCE [LARGE SCALE GENOMIC DNA]</scope>
    <source>
        <strain evidence="2 3">B7</strain>
    </source>
</reference>
<dbReference type="InterPro" id="IPR029058">
    <property type="entry name" value="AB_hydrolase_fold"/>
</dbReference>
<evidence type="ECO:0000313" key="2">
    <source>
        <dbReference type="EMBL" id="PYI39576.1"/>
    </source>
</evidence>
<dbReference type="Proteomes" id="UP000247980">
    <property type="component" value="Unassembled WGS sequence"/>
</dbReference>
<dbReference type="Gene3D" id="3.40.50.1820">
    <property type="entry name" value="alpha/beta hydrolase"/>
    <property type="match status" value="1"/>
</dbReference>
<proteinExistence type="predicted"/>
<comment type="caution">
    <text evidence="2">The sequence shown here is derived from an EMBL/GenBank/DDBJ whole genome shotgun (WGS) entry which is preliminary data.</text>
</comment>